<proteinExistence type="predicted"/>
<dbReference type="EMBL" id="JANAWD010000327">
    <property type="protein sequence ID" value="KAJ3481334.1"/>
    <property type="molecule type" value="Genomic_DNA"/>
</dbReference>
<reference evidence="3" key="1">
    <citation type="submission" date="2022-07" db="EMBL/GenBank/DDBJ databases">
        <title>Genome Sequence of Physisporinus lineatus.</title>
        <authorList>
            <person name="Buettner E."/>
        </authorList>
    </citation>
    <scope>NUCLEOTIDE SEQUENCE</scope>
    <source>
        <strain evidence="3">VT162</strain>
    </source>
</reference>
<evidence type="ECO:0000256" key="1">
    <source>
        <dbReference type="SAM" id="Phobius"/>
    </source>
</evidence>
<keyword evidence="4" id="KW-1185">Reference proteome</keyword>
<comment type="caution">
    <text evidence="3">The sequence shown here is derived from an EMBL/GenBank/DDBJ whole genome shotgun (WGS) entry which is preliminary data.</text>
</comment>
<feature type="domain" description="DUF6533" evidence="2">
    <location>
        <begin position="17"/>
        <end position="61"/>
    </location>
</feature>
<keyword evidence="1" id="KW-0472">Membrane</keyword>
<dbReference type="InterPro" id="IPR045340">
    <property type="entry name" value="DUF6533"/>
</dbReference>
<organism evidence="3 4">
    <name type="scientific">Meripilus lineatus</name>
    <dbReference type="NCBI Taxonomy" id="2056292"/>
    <lineage>
        <taxon>Eukaryota</taxon>
        <taxon>Fungi</taxon>
        <taxon>Dikarya</taxon>
        <taxon>Basidiomycota</taxon>
        <taxon>Agaricomycotina</taxon>
        <taxon>Agaricomycetes</taxon>
        <taxon>Polyporales</taxon>
        <taxon>Meripilaceae</taxon>
        <taxon>Meripilus</taxon>
    </lineage>
</organism>
<dbReference type="AlphaFoldDB" id="A0AAD5V0T1"/>
<dbReference type="Proteomes" id="UP001212997">
    <property type="component" value="Unassembled WGS sequence"/>
</dbReference>
<name>A0AAD5V0T1_9APHY</name>
<protein>
    <recommendedName>
        <fullName evidence="2">DUF6533 domain-containing protein</fullName>
    </recommendedName>
</protein>
<evidence type="ECO:0000313" key="4">
    <source>
        <dbReference type="Proteomes" id="UP001212997"/>
    </source>
</evidence>
<keyword evidence="1" id="KW-1133">Transmembrane helix</keyword>
<evidence type="ECO:0000313" key="3">
    <source>
        <dbReference type="EMBL" id="KAJ3481334.1"/>
    </source>
</evidence>
<sequence>MDNPWLPVYLQGQANTYCRVSVLVLFAYEMLITLDEEIETIWKRRITLPSILYLVMRVGTLGYLILNATQAIKFFGLQSLVGYVDSIICL</sequence>
<keyword evidence="1" id="KW-0812">Transmembrane</keyword>
<dbReference type="Pfam" id="PF20151">
    <property type="entry name" value="DUF6533"/>
    <property type="match status" value="1"/>
</dbReference>
<evidence type="ECO:0000259" key="2">
    <source>
        <dbReference type="Pfam" id="PF20151"/>
    </source>
</evidence>
<gene>
    <name evidence="3" type="ORF">NLI96_g7728</name>
</gene>
<accession>A0AAD5V0T1</accession>
<feature type="transmembrane region" description="Helical" evidence="1">
    <location>
        <begin position="46"/>
        <end position="66"/>
    </location>
</feature>